<sequence length="256" mass="29542">MFSSVLNHAKYLLNLSTNSSICKFLDRTSFDIEVMSKCKNMISSEYPTISAIYRVKNGAATIEASILSVAPICREIVVIDNKSTDNTIDIVKRLKVQLGDVCDIKLFHFNDKVHVAGSEYLNDIHHSEGVTLAKFYSTAFSYGSSNYLMKVDAHCIFTFSGLERIIGKLKERPRFIIFRGVEIFGKKLSYEAYIFKNDDLFYYEDSPQYELLKFKYKITFFEKLKCTIFTPVFIHLKRLIFLKVDVTNNPAKELYK</sequence>
<reference evidence="2 3" key="1">
    <citation type="submission" date="2018-11" db="EMBL/GenBank/DDBJ databases">
        <title>Complete genome sequence of multidrug-resistant Aeromonas veronii strain MS-18-37.</title>
        <authorList>
            <person name="Abdelhamed H."/>
            <person name="Lawrence M."/>
            <person name="Waldbieser G."/>
        </authorList>
    </citation>
    <scope>NUCLEOTIDE SEQUENCE [LARGE SCALE GENOMIC DNA]</scope>
    <source>
        <strain evidence="2 3">MS-18-37</strain>
    </source>
</reference>
<dbReference type="SUPFAM" id="SSF53448">
    <property type="entry name" value="Nucleotide-diphospho-sugar transferases"/>
    <property type="match status" value="1"/>
</dbReference>
<name>A0AAN1QFM2_AERVE</name>
<dbReference type="Proteomes" id="UP000267614">
    <property type="component" value="Chromosome"/>
</dbReference>
<accession>A0AAN1QFM2</accession>
<dbReference type="Pfam" id="PF00535">
    <property type="entry name" value="Glycos_transf_2"/>
    <property type="match status" value="1"/>
</dbReference>
<protein>
    <submittedName>
        <fullName evidence="2">Glycosyltransferase</fullName>
    </submittedName>
</protein>
<dbReference type="InterPro" id="IPR001173">
    <property type="entry name" value="Glyco_trans_2-like"/>
</dbReference>
<dbReference type="AlphaFoldDB" id="A0AAN1QFM2"/>
<proteinExistence type="predicted"/>
<evidence type="ECO:0000259" key="1">
    <source>
        <dbReference type="Pfam" id="PF00535"/>
    </source>
</evidence>
<dbReference type="RefSeq" id="WP_123173448.1">
    <property type="nucleotide sequence ID" value="NZ_CP033604.1"/>
</dbReference>
<feature type="domain" description="Glycosyltransferase 2-like" evidence="1">
    <location>
        <begin position="55"/>
        <end position="234"/>
    </location>
</feature>
<organism evidence="2 3">
    <name type="scientific">Aeromonas veronii</name>
    <dbReference type="NCBI Taxonomy" id="654"/>
    <lineage>
        <taxon>Bacteria</taxon>
        <taxon>Pseudomonadati</taxon>
        <taxon>Pseudomonadota</taxon>
        <taxon>Gammaproteobacteria</taxon>
        <taxon>Aeromonadales</taxon>
        <taxon>Aeromonadaceae</taxon>
        <taxon>Aeromonas</taxon>
    </lineage>
</organism>
<evidence type="ECO:0000313" key="2">
    <source>
        <dbReference type="EMBL" id="AYV37963.1"/>
    </source>
</evidence>
<dbReference type="EMBL" id="CP033604">
    <property type="protein sequence ID" value="AYV37963.1"/>
    <property type="molecule type" value="Genomic_DNA"/>
</dbReference>
<gene>
    <name evidence="2" type="ORF">EFI48_14785</name>
</gene>
<dbReference type="InterPro" id="IPR029044">
    <property type="entry name" value="Nucleotide-diphossugar_trans"/>
</dbReference>
<evidence type="ECO:0000313" key="3">
    <source>
        <dbReference type="Proteomes" id="UP000267614"/>
    </source>
</evidence>
<dbReference type="Gene3D" id="3.90.550.10">
    <property type="entry name" value="Spore Coat Polysaccharide Biosynthesis Protein SpsA, Chain A"/>
    <property type="match status" value="1"/>
</dbReference>